<feature type="active site" evidence="7">
    <location>
        <position position="61"/>
    </location>
</feature>
<proteinExistence type="inferred from homology"/>
<dbReference type="Gene3D" id="3.40.50.150">
    <property type="entry name" value="Vaccinia Virus protein VP39"/>
    <property type="match status" value="1"/>
</dbReference>
<dbReference type="SUPFAM" id="SSF53335">
    <property type="entry name" value="S-adenosyl-L-methionine-dependent methyltransferases"/>
    <property type="match status" value="1"/>
</dbReference>
<evidence type="ECO:0000313" key="9">
    <source>
        <dbReference type="Proteomes" id="UP000050509"/>
    </source>
</evidence>
<keyword evidence="4 7" id="KW-0489">Methyltransferase</keyword>
<protein>
    <recommendedName>
        <fullName evidence="7">Protein-L-isoaspartate O-methyltransferase</fullName>
        <ecNumber evidence="7">2.1.1.77</ecNumber>
    </recommendedName>
    <alternativeName>
        <fullName evidence="7">L-isoaspartyl protein carboxyl methyltransferase</fullName>
    </alternativeName>
    <alternativeName>
        <fullName evidence="7">Protein L-isoaspartyl methyltransferase</fullName>
    </alternativeName>
    <alternativeName>
        <fullName evidence="7">Protein-beta-aspartate methyltransferase</fullName>
        <shortName evidence="7">PIMT</shortName>
    </alternativeName>
</protein>
<name>A0A0P9D0K7_9CHLR</name>
<dbReference type="EMBL" id="LJCR01000562">
    <property type="protein sequence ID" value="KPV52390.1"/>
    <property type="molecule type" value="Genomic_DNA"/>
</dbReference>
<dbReference type="CDD" id="cd02440">
    <property type="entry name" value="AdoMet_MTases"/>
    <property type="match status" value="1"/>
</dbReference>
<dbReference type="AlphaFoldDB" id="A0A0P9D0K7"/>
<comment type="function">
    <text evidence="7">Catalyzes the methyl esterification of L-isoaspartyl residues in peptides and proteins that result from spontaneous decomposition of normal L-aspartyl and L-asparaginyl residues. It plays a role in the repair and/or degradation of damaged proteins.</text>
</comment>
<comment type="catalytic activity">
    <reaction evidence="7">
        <text>[protein]-L-isoaspartate + S-adenosyl-L-methionine = [protein]-L-isoaspartate alpha-methyl ester + S-adenosyl-L-homocysteine</text>
        <dbReference type="Rhea" id="RHEA:12705"/>
        <dbReference type="Rhea" id="RHEA-COMP:12143"/>
        <dbReference type="Rhea" id="RHEA-COMP:12144"/>
        <dbReference type="ChEBI" id="CHEBI:57856"/>
        <dbReference type="ChEBI" id="CHEBI:59789"/>
        <dbReference type="ChEBI" id="CHEBI:90596"/>
        <dbReference type="ChEBI" id="CHEBI:90598"/>
        <dbReference type="EC" id="2.1.1.77"/>
    </reaction>
</comment>
<evidence type="ECO:0000256" key="5">
    <source>
        <dbReference type="ARBA" id="ARBA00022679"/>
    </source>
</evidence>
<dbReference type="GO" id="GO:0005737">
    <property type="term" value="C:cytoplasm"/>
    <property type="evidence" value="ECO:0007669"/>
    <property type="project" value="UniProtKB-SubCell"/>
</dbReference>
<comment type="similarity">
    <text evidence="2 7">Belongs to the methyltransferase superfamily. L-isoaspartyl/D-aspartyl protein methyltransferase family.</text>
</comment>
<dbReference type="PATRIC" id="fig|186479.3.peg.9044"/>
<keyword evidence="6 7" id="KW-0949">S-adenosyl-L-methionine</keyword>
<organism evidence="8 9">
    <name type="scientific">Kouleothrix aurantiaca</name>
    <dbReference type="NCBI Taxonomy" id="186479"/>
    <lineage>
        <taxon>Bacteria</taxon>
        <taxon>Bacillati</taxon>
        <taxon>Chloroflexota</taxon>
        <taxon>Chloroflexia</taxon>
        <taxon>Chloroflexales</taxon>
        <taxon>Roseiflexineae</taxon>
        <taxon>Roseiflexaceae</taxon>
        <taxon>Kouleothrix</taxon>
    </lineage>
</organism>
<dbReference type="PROSITE" id="PS01279">
    <property type="entry name" value="PCMT"/>
    <property type="match status" value="1"/>
</dbReference>
<dbReference type="PANTHER" id="PTHR11579:SF0">
    <property type="entry name" value="PROTEIN-L-ISOASPARTATE(D-ASPARTATE) O-METHYLTRANSFERASE"/>
    <property type="match status" value="1"/>
</dbReference>
<evidence type="ECO:0000256" key="2">
    <source>
        <dbReference type="ARBA" id="ARBA00005369"/>
    </source>
</evidence>
<gene>
    <name evidence="7" type="primary">pcm</name>
    <name evidence="8" type="ORF">SE17_15815</name>
</gene>
<keyword evidence="9" id="KW-1185">Reference proteome</keyword>
<comment type="caution">
    <text evidence="8">The sequence shown here is derived from an EMBL/GenBank/DDBJ whole genome shotgun (WGS) entry which is preliminary data.</text>
</comment>
<comment type="subcellular location">
    <subcellularLocation>
        <location evidence="1 7">Cytoplasm</location>
    </subcellularLocation>
</comment>
<dbReference type="InterPro" id="IPR000682">
    <property type="entry name" value="PCMT"/>
</dbReference>
<keyword evidence="3 7" id="KW-0963">Cytoplasm</keyword>
<dbReference type="GO" id="GO:0004719">
    <property type="term" value="F:protein-L-isoaspartate (D-aspartate) O-methyltransferase activity"/>
    <property type="evidence" value="ECO:0007669"/>
    <property type="project" value="UniProtKB-UniRule"/>
</dbReference>
<sequence>MNGWNERSAMVRLQLEQRGIQDTRVLDAMAQVPRHLFVPEEARDQAYGDHALPIHEGQTISQPYIVALMAQALALSPGERVLEIGAGSGYAAAVLSLLAGEVYTIERHPTLAESAARRLRDLGYTNVHIVSSDGTKGLPEYAPFDGIMVSAAAPWVPLPLREQLGEGGRLVIPVGGRQAQLMLRLTRTNHQFQTERLGEVRFVPLIGAHAWQDAGDPPAHDEGE</sequence>
<reference evidence="8 9" key="1">
    <citation type="submission" date="2015-09" db="EMBL/GenBank/DDBJ databases">
        <title>Draft genome sequence of Kouleothrix aurantiaca JCM 19913.</title>
        <authorList>
            <person name="Hemp J."/>
        </authorList>
    </citation>
    <scope>NUCLEOTIDE SEQUENCE [LARGE SCALE GENOMIC DNA]</scope>
    <source>
        <strain evidence="8 9">COM-B</strain>
    </source>
</reference>
<dbReference type="NCBIfam" id="NF001453">
    <property type="entry name" value="PRK00312.1"/>
    <property type="match status" value="1"/>
</dbReference>
<dbReference type="PANTHER" id="PTHR11579">
    <property type="entry name" value="PROTEIN-L-ISOASPARTATE O-METHYLTRANSFERASE"/>
    <property type="match status" value="1"/>
</dbReference>
<dbReference type="FunFam" id="3.40.50.150:FF:000010">
    <property type="entry name" value="Protein-L-isoaspartate O-methyltransferase"/>
    <property type="match status" value="1"/>
</dbReference>
<dbReference type="Pfam" id="PF01135">
    <property type="entry name" value="PCMT"/>
    <property type="match status" value="1"/>
</dbReference>
<evidence type="ECO:0000313" key="8">
    <source>
        <dbReference type="EMBL" id="KPV52390.1"/>
    </source>
</evidence>
<evidence type="ECO:0000256" key="3">
    <source>
        <dbReference type="ARBA" id="ARBA00022490"/>
    </source>
</evidence>
<dbReference type="GO" id="GO:0032259">
    <property type="term" value="P:methylation"/>
    <property type="evidence" value="ECO:0007669"/>
    <property type="project" value="UniProtKB-KW"/>
</dbReference>
<evidence type="ECO:0000256" key="7">
    <source>
        <dbReference type="HAMAP-Rule" id="MF_00090"/>
    </source>
</evidence>
<dbReference type="InterPro" id="IPR029063">
    <property type="entry name" value="SAM-dependent_MTases_sf"/>
</dbReference>
<evidence type="ECO:0000256" key="6">
    <source>
        <dbReference type="ARBA" id="ARBA00022691"/>
    </source>
</evidence>
<dbReference type="NCBIfam" id="TIGR00080">
    <property type="entry name" value="pimt"/>
    <property type="match status" value="1"/>
</dbReference>
<dbReference type="Proteomes" id="UP000050509">
    <property type="component" value="Unassembled WGS sequence"/>
</dbReference>
<dbReference type="GO" id="GO:0030091">
    <property type="term" value="P:protein repair"/>
    <property type="evidence" value="ECO:0007669"/>
    <property type="project" value="UniProtKB-UniRule"/>
</dbReference>
<dbReference type="HAMAP" id="MF_00090">
    <property type="entry name" value="PIMT"/>
    <property type="match status" value="1"/>
</dbReference>
<dbReference type="EC" id="2.1.1.77" evidence="7"/>
<accession>A0A0P9D0K7</accession>
<evidence type="ECO:0000256" key="4">
    <source>
        <dbReference type="ARBA" id="ARBA00022603"/>
    </source>
</evidence>
<keyword evidence="5 7" id="KW-0808">Transferase</keyword>
<evidence type="ECO:0000256" key="1">
    <source>
        <dbReference type="ARBA" id="ARBA00004496"/>
    </source>
</evidence>